<accession>A0ABQ0C397</accession>
<proteinExistence type="predicted"/>
<sequence>MKPESAGAGLLQGYTVKKHGIRKDGDKTGGLTKYEETGDYTGVDSPGSGRKGEDSRPGAGVCLL</sequence>
<dbReference type="EMBL" id="BAABZQ010000001">
    <property type="protein sequence ID" value="GAA6503235.1"/>
    <property type="molecule type" value="Genomic_DNA"/>
</dbReference>
<comment type="caution">
    <text evidence="2">The sequence shown here is derived from an EMBL/GenBank/DDBJ whole genome shotgun (WGS) entry which is preliminary data.</text>
</comment>
<evidence type="ECO:0000313" key="3">
    <source>
        <dbReference type="Proteomes" id="UP001600941"/>
    </source>
</evidence>
<keyword evidence="3" id="KW-1185">Reference proteome</keyword>
<reference evidence="2 3" key="1">
    <citation type="submission" date="2024-04" db="EMBL/GenBank/DDBJ databases">
        <title>Defined microbial consortia suppress multidrug-resistant proinflammatory Enterobacteriaceae via ecological control.</title>
        <authorList>
            <person name="Furuichi M."/>
            <person name="Kawaguchi T."/>
            <person name="Pust M."/>
            <person name="Yasuma K."/>
            <person name="Plichta D."/>
            <person name="Hasegawa N."/>
            <person name="Ohya T."/>
            <person name="Bhattarai S."/>
            <person name="Sasajima S."/>
            <person name="Aoto Y."/>
            <person name="Tuganbaev T."/>
            <person name="Yaginuma M."/>
            <person name="Ueda M."/>
            <person name="Okahashi N."/>
            <person name="Amafuji K."/>
            <person name="Kiridooshi Y."/>
            <person name="Sugita K."/>
            <person name="Strazar M."/>
            <person name="Skelly A."/>
            <person name="Suda W."/>
            <person name="Hattori M."/>
            <person name="Nakamoto N."/>
            <person name="Caballero S."/>
            <person name="Norman J."/>
            <person name="Olle B."/>
            <person name="Tanoue T."/>
            <person name="Arita M."/>
            <person name="Bucci V."/>
            <person name="Atarashi K."/>
            <person name="Xavier R."/>
            <person name="Honda K."/>
        </authorList>
    </citation>
    <scope>NUCLEOTIDE SEQUENCE [LARGE SCALE GENOMIC DNA]</scope>
    <source>
        <strain evidence="3">k34-0107-D12</strain>
    </source>
</reference>
<feature type="region of interest" description="Disordered" evidence="1">
    <location>
        <begin position="1"/>
        <end position="64"/>
    </location>
</feature>
<evidence type="ECO:0000313" key="2">
    <source>
        <dbReference type="EMBL" id="GAA6503235.1"/>
    </source>
</evidence>
<protein>
    <submittedName>
        <fullName evidence="2">Uncharacterized protein</fullName>
    </submittedName>
</protein>
<dbReference type="Proteomes" id="UP001600941">
    <property type="component" value="Unassembled WGS sequence"/>
</dbReference>
<name>A0ABQ0C397_9FIRM</name>
<gene>
    <name evidence="2" type="ORF">K340107D12_60510</name>
</gene>
<organism evidence="2 3">
    <name type="scientific">Blautia parvula</name>
    <dbReference type="NCBI Taxonomy" id="2877527"/>
    <lineage>
        <taxon>Bacteria</taxon>
        <taxon>Bacillati</taxon>
        <taxon>Bacillota</taxon>
        <taxon>Clostridia</taxon>
        <taxon>Lachnospirales</taxon>
        <taxon>Lachnospiraceae</taxon>
        <taxon>Blautia</taxon>
    </lineage>
</organism>
<evidence type="ECO:0000256" key="1">
    <source>
        <dbReference type="SAM" id="MobiDB-lite"/>
    </source>
</evidence>